<name>A0A7L4ZUA8_9BACT</name>
<feature type="binding site" evidence="12">
    <location>
        <position position="63"/>
    </location>
    <ligand>
        <name>pyruvate</name>
        <dbReference type="ChEBI" id="CHEBI:15361"/>
    </ligand>
</feature>
<keyword evidence="9 12" id="KW-0456">Lyase</keyword>
<gene>
    <name evidence="12" type="primary">dapA</name>
    <name evidence="14" type="ORF">F0P96_03710</name>
</gene>
<dbReference type="GO" id="GO:0008840">
    <property type="term" value="F:4-hydroxy-tetrahydrodipicolinate synthase activity"/>
    <property type="evidence" value="ECO:0007669"/>
    <property type="project" value="UniProtKB-UniRule"/>
</dbReference>
<evidence type="ECO:0000256" key="6">
    <source>
        <dbReference type="ARBA" id="ARBA00022605"/>
    </source>
</evidence>
<evidence type="ECO:0000256" key="8">
    <source>
        <dbReference type="ARBA" id="ARBA00023154"/>
    </source>
</evidence>
<feature type="binding site" evidence="12">
    <location>
        <position position="221"/>
    </location>
    <ligand>
        <name>pyruvate</name>
        <dbReference type="ChEBI" id="CHEBI:15361"/>
    </ligand>
</feature>
<evidence type="ECO:0000256" key="4">
    <source>
        <dbReference type="ARBA" id="ARBA00012086"/>
    </source>
</evidence>
<comment type="pathway">
    <text evidence="2 12">Amino-acid biosynthesis; L-lysine biosynthesis via DAP pathway; (S)-tetrahydrodipicolinate from L-aspartate: step 3/4.</text>
</comment>
<keyword evidence="7 12" id="KW-0220">Diaminopimelate biosynthesis</keyword>
<evidence type="ECO:0000256" key="1">
    <source>
        <dbReference type="ARBA" id="ARBA00003294"/>
    </source>
</evidence>
<dbReference type="PIRSF" id="PIRSF001365">
    <property type="entry name" value="DHDPS"/>
    <property type="match status" value="1"/>
</dbReference>
<evidence type="ECO:0000313" key="14">
    <source>
        <dbReference type="EMBL" id="KAA9339733.1"/>
    </source>
</evidence>
<dbReference type="Proteomes" id="UP000326380">
    <property type="component" value="Unassembled WGS sequence"/>
</dbReference>
<feature type="site" description="Part of a proton relay during catalysis" evidence="12">
    <location>
        <position position="125"/>
    </location>
</feature>
<evidence type="ECO:0000256" key="5">
    <source>
        <dbReference type="ARBA" id="ARBA00022490"/>
    </source>
</evidence>
<keyword evidence="15" id="KW-1185">Reference proteome</keyword>
<dbReference type="EMBL" id="VTWU01000001">
    <property type="protein sequence ID" value="KAA9339733.1"/>
    <property type="molecule type" value="Genomic_DNA"/>
</dbReference>
<dbReference type="NCBIfam" id="TIGR00674">
    <property type="entry name" value="dapA"/>
    <property type="match status" value="1"/>
</dbReference>
<evidence type="ECO:0000256" key="7">
    <source>
        <dbReference type="ARBA" id="ARBA00022915"/>
    </source>
</evidence>
<keyword evidence="5 12" id="KW-0963">Cytoplasm</keyword>
<evidence type="ECO:0000256" key="10">
    <source>
        <dbReference type="ARBA" id="ARBA00023270"/>
    </source>
</evidence>
<evidence type="ECO:0000313" key="15">
    <source>
        <dbReference type="Proteomes" id="UP000326380"/>
    </source>
</evidence>
<dbReference type="CDD" id="cd00950">
    <property type="entry name" value="DHDPS"/>
    <property type="match status" value="1"/>
</dbReference>
<dbReference type="EC" id="4.3.3.7" evidence="4 12"/>
<dbReference type="Pfam" id="PF00701">
    <property type="entry name" value="DHDPS"/>
    <property type="match status" value="1"/>
</dbReference>
<dbReference type="InterPro" id="IPR002220">
    <property type="entry name" value="DapA-like"/>
</dbReference>
<feature type="active site" description="Schiff-base intermediate with substrate" evidence="12">
    <location>
        <position position="179"/>
    </location>
</feature>
<comment type="catalytic activity">
    <reaction evidence="11 12">
        <text>L-aspartate 4-semialdehyde + pyruvate = (2S,4S)-4-hydroxy-2,3,4,5-tetrahydrodipicolinate + H2O + H(+)</text>
        <dbReference type="Rhea" id="RHEA:34171"/>
        <dbReference type="ChEBI" id="CHEBI:15361"/>
        <dbReference type="ChEBI" id="CHEBI:15377"/>
        <dbReference type="ChEBI" id="CHEBI:15378"/>
        <dbReference type="ChEBI" id="CHEBI:67139"/>
        <dbReference type="ChEBI" id="CHEBI:537519"/>
        <dbReference type="EC" id="4.3.3.7"/>
    </reaction>
</comment>
<dbReference type="PANTHER" id="PTHR12128">
    <property type="entry name" value="DIHYDRODIPICOLINATE SYNTHASE"/>
    <property type="match status" value="1"/>
</dbReference>
<evidence type="ECO:0000256" key="13">
    <source>
        <dbReference type="PIRNR" id="PIRNR001365"/>
    </source>
</evidence>
<dbReference type="GO" id="GO:0009089">
    <property type="term" value="P:lysine biosynthetic process via diaminopimelate"/>
    <property type="evidence" value="ECO:0007669"/>
    <property type="project" value="UniProtKB-UniRule"/>
</dbReference>
<keyword evidence="10 12" id="KW-0704">Schiff base</keyword>
<proteinExistence type="inferred from homology"/>
<evidence type="ECO:0000256" key="12">
    <source>
        <dbReference type="HAMAP-Rule" id="MF_00418"/>
    </source>
</evidence>
<dbReference type="PROSITE" id="PS00666">
    <property type="entry name" value="DHDPS_2"/>
    <property type="match status" value="1"/>
</dbReference>
<dbReference type="InterPro" id="IPR005263">
    <property type="entry name" value="DapA"/>
</dbReference>
<comment type="caution">
    <text evidence="12">Was originally thought to be a dihydrodipicolinate synthase (DHDPS), catalyzing the condensation of (S)-aspartate-beta-semialdehyde [(S)-ASA] and pyruvate to dihydrodipicolinate (DHDP). However, it was shown in E.coli that the product of the enzymatic reaction is not dihydrodipicolinate but in fact (4S)-4-hydroxy-2,3,4,5-tetrahydro-(2S)-dipicolinic acid (HTPA), and that the consecutive dehydration reaction leading to DHDP is not spontaneous but catalyzed by DapB.</text>
</comment>
<dbReference type="PRINTS" id="PR00146">
    <property type="entry name" value="DHPICSNTHASE"/>
</dbReference>
<dbReference type="InterPro" id="IPR013785">
    <property type="entry name" value="Aldolase_TIM"/>
</dbReference>
<accession>A0A7L4ZUA8</accession>
<dbReference type="SMART" id="SM01130">
    <property type="entry name" value="DHDPS"/>
    <property type="match status" value="1"/>
</dbReference>
<feature type="active site" description="Proton donor/acceptor" evidence="12">
    <location>
        <position position="151"/>
    </location>
</feature>
<comment type="subunit">
    <text evidence="12">Homotetramer; dimer of dimers.</text>
</comment>
<dbReference type="GO" id="GO:0005829">
    <property type="term" value="C:cytosol"/>
    <property type="evidence" value="ECO:0007669"/>
    <property type="project" value="TreeGrafter"/>
</dbReference>
<keyword evidence="6 12" id="KW-0028">Amino-acid biosynthesis</keyword>
<dbReference type="PANTHER" id="PTHR12128:SF66">
    <property type="entry name" value="4-HYDROXY-2-OXOGLUTARATE ALDOLASE, MITOCHONDRIAL"/>
    <property type="match status" value="1"/>
</dbReference>
<keyword evidence="8 12" id="KW-0457">Lysine biosynthesis</keyword>
<dbReference type="GO" id="GO:0019877">
    <property type="term" value="P:diaminopimelate biosynthetic process"/>
    <property type="evidence" value="ECO:0007669"/>
    <property type="project" value="UniProtKB-UniRule"/>
</dbReference>
<dbReference type="SUPFAM" id="SSF51569">
    <property type="entry name" value="Aldolase"/>
    <property type="match status" value="1"/>
</dbReference>
<comment type="subcellular location">
    <subcellularLocation>
        <location evidence="12">Cytoplasm</location>
    </subcellularLocation>
</comment>
<comment type="caution">
    <text evidence="14">The sequence shown here is derived from an EMBL/GenBank/DDBJ whole genome shotgun (WGS) entry which is preliminary data.</text>
</comment>
<evidence type="ECO:0000256" key="3">
    <source>
        <dbReference type="ARBA" id="ARBA00007592"/>
    </source>
</evidence>
<protein>
    <recommendedName>
        <fullName evidence="4 12">4-hydroxy-tetrahydrodipicolinate synthase</fullName>
        <shortName evidence="12">HTPA synthase</shortName>
        <ecNumber evidence="4 12">4.3.3.7</ecNumber>
    </recommendedName>
</protein>
<reference evidence="14 15" key="1">
    <citation type="submission" date="2019-09" db="EMBL/GenBank/DDBJ databases">
        <title>Genome sequence of Hymenobacter sp. M3.</title>
        <authorList>
            <person name="Srinivasan S."/>
        </authorList>
    </citation>
    <scope>NUCLEOTIDE SEQUENCE [LARGE SCALE GENOMIC DNA]</scope>
    <source>
        <strain evidence="14 15">M3</strain>
    </source>
</reference>
<evidence type="ECO:0000256" key="9">
    <source>
        <dbReference type="ARBA" id="ARBA00023239"/>
    </source>
</evidence>
<organism evidence="14 15">
    <name type="scientific">Hymenobacter busanensis</name>
    <dbReference type="NCBI Taxonomy" id="2607656"/>
    <lineage>
        <taxon>Bacteria</taxon>
        <taxon>Pseudomonadati</taxon>
        <taxon>Bacteroidota</taxon>
        <taxon>Cytophagia</taxon>
        <taxon>Cytophagales</taxon>
        <taxon>Hymenobacteraceae</taxon>
        <taxon>Hymenobacter</taxon>
    </lineage>
</organism>
<dbReference type="InterPro" id="IPR020625">
    <property type="entry name" value="Schiff_base-form_aldolases_AS"/>
</dbReference>
<evidence type="ECO:0000256" key="2">
    <source>
        <dbReference type="ARBA" id="ARBA00005120"/>
    </source>
</evidence>
<evidence type="ECO:0000256" key="11">
    <source>
        <dbReference type="ARBA" id="ARBA00047836"/>
    </source>
</evidence>
<comment type="similarity">
    <text evidence="3 12 13">Belongs to the DapA family.</text>
</comment>
<sequence length="303" mass="32410">MFVSPSRNFSVADSPLPLFHGTGVALVTPFTANDHAVDYDALRRLLDFVIEGGVEYIVVNGTTAESPTTSAEEKTEILRAAKEHVAGRVPLVFGIGGNDTAAVERTIRSTDLTGVAAILSASPYYNKPSQRGIIAHYQRLADAAPVPVILYNVPGRTASNLTADTTLRLAEHPNIIGIKEASGNLEQCMQIAALKPADFLLISGDDMLTTPMISFGGVGIISVLANAFPRPFSDMTRFALAGDYQAATEKLFDLLPLNPLMYEESNPVGVKAALEVQGICSGAVRLPLVEASESLQQRIRKLM</sequence>
<dbReference type="HAMAP" id="MF_00418">
    <property type="entry name" value="DapA"/>
    <property type="match status" value="1"/>
</dbReference>
<dbReference type="AlphaFoldDB" id="A0A7L4ZUA8"/>
<comment type="function">
    <text evidence="1 12">Catalyzes the condensation of (S)-aspartate-beta-semialdehyde [(S)-ASA] and pyruvate to 4-hydroxy-tetrahydrodipicolinate (HTPA).</text>
</comment>
<dbReference type="Gene3D" id="3.20.20.70">
    <property type="entry name" value="Aldolase class I"/>
    <property type="match status" value="1"/>
</dbReference>
<feature type="site" description="Part of a proton relay during catalysis" evidence="12">
    <location>
        <position position="62"/>
    </location>
</feature>